<dbReference type="PANTHER" id="PTHR15430">
    <property type="entry name" value="GLOMULIN"/>
    <property type="match status" value="1"/>
</dbReference>
<accession>A0A8T0G8K1</accession>
<protein>
    <submittedName>
        <fullName evidence="1">Uncharacterized protein</fullName>
    </submittedName>
</protein>
<dbReference type="Proteomes" id="UP000822688">
    <property type="component" value="Chromosome 12"/>
</dbReference>
<dbReference type="GO" id="GO:0055105">
    <property type="term" value="F:ubiquitin-protein transferase inhibitor activity"/>
    <property type="evidence" value="ECO:0007669"/>
    <property type="project" value="TreeGrafter"/>
</dbReference>
<dbReference type="EMBL" id="CM026433">
    <property type="protein sequence ID" value="KAG0553602.1"/>
    <property type="molecule type" value="Genomic_DNA"/>
</dbReference>
<dbReference type="AlphaFoldDB" id="A0A8T0G8K1"/>
<evidence type="ECO:0000313" key="2">
    <source>
        <dbReference type="Proteomes" id="UP000822688"/>
    </source>
</evidence>
<proteinExistence type="predicted"/>
<dbReference type="PANTHER" id="PTHR15430:SF1">
    <property type="entry name" value="GLOMULIN"/>
    <property type="match status" value="1"/>
</dbReference>
<reference evidence="1" key="1">
    <citation type="submission" date="2020-06" db="EMBL/GenBank/DDBJ databases">
        <title>WGS assembly of Ceratodon purpureus strain R40.</title>
        <authorList>
            <person name="Carey S.B."/>
            <person name="Jenkins J."/>
            <person name="Shu S."/>
            <person name="Lovell J.T."/>
            <person name="Sreedasyam A."/>
            <person name="Maumus F."/>
            <person name="Tiley G.P."/>
            <person name="Fernandez-Pozo N."/>
            <person name="Barry K."/>
            <person name="Chen C."/>
            <person name="Wang M."/>
            <person name="Lipzen A."/>
            <person name="Daum C."/>
            <person name="Saski C.A."/>
            <person name="Payton A.C."/>
            <person name="Mcbreen J.C."/>
            <person name="Conrad R.E."/>
            <person name="Kollar L.M."/>
            <person name="Olsson S."/>
            <person name="Huttunen S."/>
            <person name="Landis J.B."/>
            <person name="Wickett N.J."/>
            <person name="Johnson M.G."/>
            <person name="Rensing S.A."/>
            <person name="Grimwood J."/>
            <person name="Schmutz J."/>
            <person name="Mcdaniel S.F."/>
        </authorList>
    </citation>
    <scope>NUCLEOTIDE SEQUENCE</scope>
    <source>
        <strain evidence="1">R40</strain>
    </source>
</reference>
<evidence type="ECO:0000313" key="1">
    <source>
        <dbReference type="EMBL" id="KAG0553602.1"/>
    </source>
</evidence>
<dbReference type="Pfam" id="PF08568">
    <property type="entry name" value="Kinetochor_Ybp2"/>
    <property type="match status" value="2"/>
</dbReference>
<dbReference type="GO" id="GO:0005737">
    <property type="term" value="C:cytoplasm"/>
    <property type="evidence" value="ECO:0007669"/>
    <property type="project" value="TreeGrafter"/>
</dbReference>
<dbReference type="InterPro" id="IPR013877">
    <property type="entry name" value="YAP-bd/ALF4/Glomulin"/>
</dbReference>
<keyword evidence="2" id="KW-1185">Reference proteome</keyword>
<organism evidence="1 2">
    <name type="scientific">Ceratodon purpureus</name>
    <name type="common">Fire moss</name>
    <name type="synonym">Dicranum purpureum</name>
    <dbReference type="NCBI Taxonomy" id="3225"/>
    <lineage>
        <taxon>Eukaryota</taxon>
        <taxon>Viridiplantae</taxon>
        <taxon>Streptophyta</taxon>
        <taxon>Embryophyta</taxon>
        <taxon>Bryophyta</taxon>
        <taxon>Bryophytina</taxon>
        <taxon>Bryopsida</taxon>
        <taxon>Dicranidae</taxon>
        <taxon>Pseudoditrichales</taxon>
        <taxon>Ditrichaceae</taxon>
        <taxon>Ceratodon</taxon>
    </lineage>
</organism>
<comment type="caution">
    <text evidence="1">The sequence shown here is derived from an EMBL/GenBank/DDBJ whole genome shotgun (WGS) entry which is preliminary data.</text>
</comment>
<sequence length="639" mass="69674">MALSLTERLREAADRCCQDEGFEESASSTWEFLDLLESPLHDLELKKSSPTNWLAQCEQALQQAGELVDPSAPSGLVLCEKLGLELPKVAVKFVNLSQACQDHCLSIIEALAENCSPREMFAAFMEALNMYTASQTLICCIPLIQGLSLVFSRLQRRHAQFFQEASSGLLALLRLATQDEVDDEGEEETSVESVQGLEEGNVIPPEQIRAAIVENIVQLAQVVRETCVALDVEEQREDFQQKLGMFVLQTLGIAGEQFAHPGWEVPVSVMELVELLPVCGLSMSLLFTRNQIEVLIELTSDDVTGGTDQVGQKDQKRAEALKGAALAGYWLLARNQVATALEASLNCIKEEFRITGRKGVVTALSVATSLLRGRSSRPLSSVPAAGLSLVYTLLDAASTLEFPSDDVEGDGWMALTLGSLPSLQNLQNVVVYAPSIEMRRQGYAALKKVTQDVLPEGARLQCLQILISNCPFPSLVSLHLICIKDEVAKAWPPSRQQQEKPSGDINSAGEGQNLQHVTSPFVSEAVLEVIGSVLRPKTGSPPELPAQIDSVQSALNLYRFILIRESSGKTNYTGVLSKAALSKARNLWLLPLRELVGGVSLGLIMEDNEMSADMTLAIDSLQSVLYRCIELNEEALARL</sequence>
<name>A0A8T0G8K1_CERPU</name>
<gene>
    <name evidence="1" type="ORF">KC19_12G024400</name>
</gene>
<dbReference type="InterPro" id="IPR019516">
    <property type="entry name" value="Glomulin/ALF4"/>
</dbReference>